<organism evidence="3 4">
    <name type="scientific">Halomonas campaniensis</name>
    <dbReference type="NCBI Taxonomy" id="213554"/>
    <lineage>
        <taxon>Bacteria</taxon>
        <taxon>Pseudomonadati</taxon>
        <taxon>Pseudomonadota</taxon>
        <taxon>Gammaproteobacteria</taxon>
        <taxon>Oceanospirillales</taxon>
        <taxon>Halomonadaceae</taxon>
        <taxon>Halomonas</taxon>
    </lineage>
</organism>
<dbReference type="SUPFAM" id="SSF52821">
    <property type="entry name" value="Rhodanese/Cell cycle control phosphatase"/>
    <property type="match status" value="1"/>
</dbReference>
<dbReference type="PANTHER" id="PTHR30401:SF0">
    <property type="entry name" value="TRNA 2-SELENOURIDINE SYNTHASE"/>
    <property type="match status" value="1"/>
</dbReference>
<dbReference type="EC" id="2.9.1.-" evidence="3"/>
<keyword evidence="1" id="KW-0711">Selenium</keyword>
<dbReference type="RefSeq" id="WP_183334185.1">
    <property type="nucleotide sequence ID" value="NZ_JACHZF010000036.1"/>
</dbReference>
<dbReference type="EMBL" id="JACHZF010000036">
    <property type="protein sequence ID" value="MBB3332542.1"/>
    <property type="molecule type" value="Genomic_DNA"/>
</dbReference>
<evidence type="ECO:0000259" key="2">
    <source>
        <dbReference type="PROSITE" id="PS50206"/>
    </source>
</evidence>
<dbReference type="GO" id="GO:0002098">
    <property type="term" value="P:tRNA wobble uridine modification"/>
    <property type="evidence" value="ECO:0007669"/>
    <property type="project" value="InterPro"/>
</dbReference>
<evidence type="ECO:0000256" key="1">
    <source>
        <dbReference type="ARBA" id="ARBA00023266"/>
    </source>
</evidence>
<dbReference type="InterPro" id="IPR036873">
    <property type="entry name" value="Rhodanese-like_dom_sf"/>
</dbReference>
<feature type="domain" description="Rhodanese" evidence="2">
    <location>
        <begin position="14"/>
        <end position="134"/>
    </location>
</feature>
<dbReference type="SMART" id="SM00450">
    <property type="entry name" value="RHOD"/>
    <property type="match status" value="1"/>
</dbReference>
<evidence type="ECO:0000313" key="4">
    <source>
        <dbReference type="Proteomes" id="UP000553442"/>
    </source>
</evidence>
<comment type="caution">
    <text evidence="3">The sequence shown here is derived from an EMBL/GenBank/DDBJ whole genome shotgun (WGS) entry which is preliminary data.</text>
</comment>
<dbReference type="InterPro" id="IPR017582">
    <property type="entry name" value="SelU"/>
</dbReference>
<sequence length="383" mass="43410">MSDLPLVEPDLALLREGRVLIDVRAPVEFAQGALPGAVNLPLMDDEERRLVGIEYKQRGQQAAIALGQRLVSGGIKRARIEAWMAQLECHPDAIVYCFRGGLRSQIAQQWISESGIVRPRIRGGWKAMRQALCARIDAAAEQPLLVVGGLTGCAKTSLILALDNGLDLEGCARHKGSAFGRHPLPAPSQIDFEHAVGRRLLDLPGPLVVEDESRHIGAANVPLAFWRAMEQAPRLRVEMPLDWRLAQIHKDYIDDLWEVFRQQCGEWLGWALMRRQLAASLARLRKRLGRARLDRLQRLQALAFREHERGNRQAHEAWLAPLLTEYYDPMYRYQLEKHPEQRFLHVGDWESCLAVARQWSEEKWAIPEYVDNESVAETGDARG</sequence>
<dbReference type="InterPro" id="IPR001763">
    <property type="entry name" value="Rhodanese-like_dom"/>
</dbReference>
<keyword evidence="3" id="KW-0808">Transferase</keyword>
<dbReference type="GO" id="GO:0043828">
    <property type="term" value="F:tRNA 2-selenouridine synthase activity"/>
    <property type="evidence" value="ECO:0007669"/>
    <property type="project" value="InterPro"/>
</dbReference>
<dbReference type="NCBIfam" id="TIGR03167">
    <property type="entry name" value="tRNA_sel_U_synt"/>
    <property type="match status" value="1"/>
</dbReference>
<dbReference type="Pfam" id="PF26341">
    <property type="entry name" value="AAA_SelU"/>
    <property type="match status" value="1"/>
</dbReference>
<dbReference type="PANTHER" id="PTHR30401">
    <property type="entry name" value="TRNA 2-SELENOURIDINE SYNTHASE"/>
    <property type="match status" value="1"/>
</dbReference>
<dbReference type="Proteomes" id="UP000553442">
    <property type="component" value="Unassembled WGS sequence"/>
</dbReference>
<dbReference type="Gene3D" id="3.40.250.10">
    <property type="entry name" value="Rhodanese-like domain"/>
    <property type="match status" value="1"/>
</dbReference>
<dbReference type="PROSITE" id="PS50206">
    <property type="entry name" value="RHODANESE_3"/>
    <property type="match status" value="1"/>
</dbReference>
<accession>A0A7W5PCE3</accession>
<evidence type="ECO:0000313" key="3">
    <source>
        <dbReference type="EMBL" id="MBB3332542.1"/>
    </source>
</evidence>
<reference evidence="3 4" key="1">
    <citation type="submission" date="2020-08" db="EMBL/GenBank/DDBJ databases">
        <title>Genomic Encyclopedia of Archaeal and Bacterial Type Strains, Phase II (KMG-II): from individual species to whole genera.</title>
        <authorList>
            <person name="Goeker M."/>
        </authorList>
    </citation>
    <scope>NUCLEOTIDE SEQUENCE [LARGE SCALE GENOMIC DNA]</scope>
    <source>
        <strain evidence="3 4">5AG</strain>
    </source>
</reference>
<keyword evidence="4" id="KW-1185">Reference proteome</keyword>
<dbReference type="AlphaFoldDB" id="A0A7W5PCE3"/>
<name>A0A7W5PCE3_9GAMM</name>
<gene>
    <name evidence="3" type="ORF">BDK63_003437</name>
</gene>
<dbReference type="NCBIfam" id="NF008751">
    <property type="entry name" value="PRK11784.1-3"/>
    <property type="match status" value="1"/>
</dbReference>
<protein>
    <submittedName>
        <fullName evidence="3">tRNA 2-selenouridine synthase</fullName>
        <ecNumber evidence="3">2.9.1.-</ecNumber>
    </submittedName>
</protein>
<dbReference type="Pfam" id="PF00581">
    <property type="entry name" value="Rhodanese"/>
    <property type="match status" value="1"/>
</dbReference>
<dbReference type="InterPro" id="IPR058840">
    <property type="entry name" value="AAA_SelU"/>
</dbReference>
<proteinExistence type="predicted"/>